<keyword evidence="6" id="KW-0997">Cell inner membrane</keyword>
<evidence type="ECO:0000256" key="3">
    <source>
        <dbReference type="ARBA" id="ARBA00021539"/>
    </source>
</evidence>
<evidence type="ECO:0000256" key="10">
    <source>
        <dbReference type="SAM" id="Phobius"/>
    </source>
</evidence>
<name>A0ABP7MCF8_9GAMM</name>
<comment type="subcellular location">
    <subcellularLocation>
        <location evidence="1">Cell inner membrane</location>
        <topology evidence="1">Single-pass membrane protein</topology>
    </subcellularLocation>
</comment>
<dbReference type="InterPro" id="IPR012902">
    <property type="entry name" value="N_methyl_site"/>
</dbReference>
<evidence type="ECO:0000256" key="7">
    <source>
        <dbReference type="ARBA" id="ARBA00022692"/>
    </source>
</evidence>
<sequence>MARSNFAILKSKSQQGFTLLEVLLAIGITALIGISSYTLLSQTIRTKESLSSQTERLRQFQLAATMIQNDFRQIGSRVVRDQFGDHLTTLQVGGYNIHGFVEFSRNGISNPLKLKKSNYQRVAYKLDEDKLIRVIWPVLDRAADTEPRTQTLLEGIVSAEVKVWDAEAKVWLSEWPNSDQTSQTPQTKSELPDGISLEIKTETDRVYRWIEQI</sequence>
<evidence type="ECO:0000256" key="8">
    <source>
        <dbReference type="ARBA" id="ARBA00022989"/>
    </source>
</evidence>
<reference evidence="12" key="1">
    <citation type="journal article" date="2019" name="Int. J. Syst. Evol. Microbiol.">
        <title>The Global Catalogue of Microorganisms (GCM) 10K type strain sequencing project: providing services to taxonomists for standard genome sequencing and annotation.</title>
        <authorList>
            <consortium name="The Broad Institute Genomics Platform"/>
            <consortium name="The Broad Institute Genome Sequencing Center for Infectious Disease"/>
            <person name="Wu L."/>
            <person name="Ma J."/>
        </authorList>
    </citation>
    <scope>NUCLEOTIDE SEQUENCE [LARGE SCALE GENOMIC DNA]</scope>
    <source>
        <strain evidence="12">JCM 17551</strain>
    </source>
</reference>
<protein>
    <recommendedName>
        <fullName evidence="3">Type II secretion system protein J</fullName>
    </recommendedName>
</protein>
<comment type="similarity">
    <text evidence="2">Belongs to the GSP J family.</text>
</comment>
<keyword evidence="12" id="KW-1185">Reference proteome</keyword>
<accession>A0ABP7MCF8</accession>
<evidence type="ECO:0000256" key="6">
    <source>
        <dbReference type="ARBA" id="ARBA00022519"/>
    </source>
</evidence>
<dbReference type="EMBL" id="BAABBN010000004">
    <property type="protein sequence ID" value="GAA3920159.1"/>
    <property type="molecule type" value="Genomic_DNA"/>
</dbReference>
<evidence type="ECO:0000256" key="9">
    <source>
        <dbReference type="ARBA" id="ARBA00023136"/>
    </source>
</evidence>
<keyword evidence="9 10" id="KW-0472">Membrane</keyword>
<dbReference type="PANTHER" id="PTHR39583:SF2">
    <property type="entry name" value="TYPE II SECRETION SYSTEM PROTEIN J"/>
    <property type="match status" value="1"/>
</dbReference>
<dbReference type="Proteomes" id="UP001501565">
    <property type="component" value="Unassembled WGS sequence"/>
</dbReference>
<keyword evidence="5" id="KW-0488">Methylation</keyword>
<dbReference type="Gene3D" id="3.10.610.10">
    <property type="entry name" value="GSPII I/J protein-like"/>
    <property type="match status" value="1"/>
</dbReference>
<dbReference type="InterPro" id="IPR045584">
    <property type="entry name" value="Pilin-like"/>
</dbReference>
<dbReference type="SUPFAM" id="SSF54523">
    <property type="entry name" value="Pili subunits"/>
    <property type="match status" value="1"/>
</dbReference>
<dbReference type="Pfam" id="PF11612">
    <property type="entry name" value="T2SSJ"/>
    <property type="match status" value="1"/>
</dbReference>
<dbReference type="Pfam" id="PF07963">
    <property type="entry name" value="N_methyl"/>
    <property type="match status" value="1"/>
</dbReference>
<dbReference type="NCBIfam" id="TIGR01711">
    <property type="entry name" value="gspJ"/>
    <property type="match status" value="1"/>
</dbReference>
<gene>
    <name evidence="11" type="primary">xcpW</name>
    <name evidence="11" type="ORF">GCM10022277_14650</name>
</gene>
<dbReference type="InterPro" id="IPR051621">
    <property type="entry name" value="T2SS_protein_J"/>
</dbReference>
<evidence type="ECO:0000256" key="2">
    <source>
        <dbReference type="ARBA" id="ARBA00011084"/>
    </source>
</evidence>
<evidence type="ECO:0000256" key="5">
    <source>
        <dbReference type="ARBA" id="ARBA00022481"/>
    </source>
</evidence>
<organism evidence="11 12">
    <name type="scientific">Litoribacillus peritrichatus</name>
    <dbReference type="NCBI Taxonomy" id="718191"/>
    <lineage>
        <taxon>Bacteria</taxon>
        <taxon>Pseudomonadati</taxon>
        <taxon>Pseudomonadota</taxon>
        <taxon>Gammaproteobacteria</taxon>
        <taxon>Oceanospirillales</taxon>
        <taxon>Oceanospirillaceae</taxon>
        <taxon>Litoribacillus</taxon>
    </lineage>
</organism>
<dbReference type="PROSITE" id="PS00409">
    <property type="entry name" value="PROKAR_NTER_METHYL"/>
    <property type="match status" value="1"/>
</dbReference>
<keyword evidence="8 10" id="KW-1133">Transmembrane helix</keyword>
<dbReference type="RefSeq" id="WP_344797012.1">
    <property type="nucleotide sequence ID" value="NZ_BAABBN010000004.1"/>
</dbReference>
<dbReference type="NCBIfam" id="TIGR02532">
    <property type="entry name" value="IV_pilin_GFxxxE"/>
    <property type="match status" value="1"/>
</dbReference>
<keyword evidence="4" id="KW-1003">Cell membrane</keyword>
<proteinExistence type="inferred from homology"/>
<keyword evidence="7 10" id="KW-0812">Transmembrane</keyword>
<comment type="caution">
    <text evidence="11">The sequence shown here is derived from an EMBL/GenBank/DDBJ whole genome shotgun (WGS) entry which is preliminary data.</text>
</comment>
<evidence type="ECO:0000313" key="12">
    <source>
        <dbReference type="Proteomes" id="UP001501565"/>
    </source>
</evidence>
<evidence type="ECO:0000256" key="4">
    <source>
        <dbReference type="ARBA" id="ARBA00022475"/>
    </source>
</evidence>
<dbReference type="PANTHER" id="PTHR39583">
    <property type="entry name" value="TYPE II SECRETION SYSTEM PROTEIN J-RELATED"/>
    <property type="match status" value="1"/>
</dbReference>
<feature type="transmembrane region" description="Helical" evidence="10">
    <location>
        <begin position="20"/>
        <end position="40"/>
    </location>
</feature>
<evidence type="ECO:0000256" key="1">
    <source>
        <dbReference type="ARBA" id="ARBA00004377"/>
    </source>
</evidence>
<dbReference type="InterPro" id="IPR010055">
    <property type="entry name" value="T2SS_protein-GspJ"/>
</dbReference>
<evidence type="ECO:0000313" key="11">
    <source>
        <dbReference type="EMBL" id="GAA3920159.1"/>
    </source>
</evidence>